<feature type="domain" description="BRCT" evidence="3">
    <location>
        <begin position="19"/>
        <end position="112"/>
    </location>
</feature>
<keyword evidence="4" id="KW-0413">Isomerase</keyword>
<accession>A0A0D2K8W3</accession>
<evidence type="ECO:0000256" key="2">
    <source>
        <dbReference type="SAM" id="MobiDB-lite"/>
    </source>
</evidence>
<dbReference type="STRING" id="145388.A0A0D2K8W3"/>
<dbReference type="Proteomes" id="UP000054498">
    <property type="component" value="Unassembled WGS sequence"/>
</dbReference>
<dbReference type="GO" id="GO:0016853">
    <property type="term" value="F:isomerase activity"/>
    <property type="evidence" value="ECO:0007669"/>
    <property type="project" value="UniProtKB-KW"/>
</dbReference>
<dbReference type="InterPro" id="IPR036420">
    <property type="entry name" value="BRCT_dom_sf"/>
</dbReference>
<dbReference type="InterPro" id="IPR059215">
    <property type="entry name" value="BRCT2_TopBP1-like"/>
</dbReference>
<dbReference type="SUPFAM" id="SSF52113">
    <property type="entry name" value="BRCT domain"/>
    <property type="match status" value="2"/>
</dbReference>
<keyword evidence="5" id="KW-1185">Reference proteome</keyword>
<dbReference type="OrthoDB" id="251770at2759"/>
<dbReference type="GO" id="GO:0006270">
    <property type="term" value="P:DNA replication initiation"/>
    <property type="evidence" value="ECO:0007669"/>
    <property type="project" value="TreeGrafter"/>
</dbReference>
<feature type="domain" description="BRCT" evidence="3">
    <location>
        <begin position="110"/>
        <end position="200"/>
    </location>
</feature>
<dbReference type="CDD" id="cd17731">
    <property type="entry name" value="BRCT_TopBP1_rpt2_like"/>
    <property type="match status" value="1"/>
</dbReference>
<dbReference type="KEGG" id="mng:MNEG_15419"/>
<evidence type="ECO:0000256" key="1">
    <source>
        <dbReference type="ARBA" id="ARBA00022737"/>
    </source>
</evidence>
<reference evidence="4 5" key="1">
    <citation type="journal article" date="2013" name="BMC Genomics">
        <title>Reconstruction of the lipid metabolism for the microalga Monoraphidium neglectum from its genome sequence reveals characteristics suitable for biofuel production.</title>
        <authorList>
            <person name="Bogen C."/>
            <person name="Al-Dilaimi A."/>
            <person name="Albersmeier A."/>
            <person name="Wichmann J."/>
            <person name="Grundmann M."/>
            <person name="Rupp O."/>
            <person name="Lauersen K.J."/>
            <person name="Blifernez-Klassen O."/>
            <person name="Kalinowski J."/>
            <person name="Goesmann A."/>
            <person name="Mussgnug J.H."/>
            <person name="Kruse O."/>
        </authorList>
    </citation>
    <scope>NUCLEOTIDE SEQUENCE [LARGE SCALE GENOMIC DNA]</scope>
    <source>
        <strain evidence="4 5">SAG 48.87</strain>
    </source>
</reference>
<dbReference type="PANTHER" id="PTHR13561:SF20">
    <property type="entry name" value="DNA TOPOISOMERASE 2-BINDING PROTEIN 1"/>
    <property type="match status" value="1"/>
</dbReference>
<dbReference type="InterPro" id="IPR001357">
    <property type="entry name" value="BRCT_dom"/>
</dbReference>
<organism evidence="4 5">
    <name type="scientific">Monoraphidium neglectum</name>
    <dbReference type="NCBI Taxonomy" id="145388"/>
    <lineage>
        <taxon>Eukaryota</taxon>
        <taxon>Viridiplantae</taxon>
        <taxon>Chlorophyta</taxon>
        <taxon>core chlorophytes</taxon>
        <taxon>Chlorophyceae</taxon>
        <taxon>CS clade</taxon>
        <taxon>Sphaeropleales</taxon>
        <taxon>Selenastraceae</taxon>
        <taxon>Monoraphidium</taxon>
    </lineage>
</organism>
<dbReference type="EMBL" id="KK105527">
    <property type="protein sequence ID" value="KIY92543.1"/>
    <property type="molecule type" value="Genomic_DNA"/>
</dbReference>
<dbReference type="SMART" id="SM00292">
    <property type="entry name" value="BRCT"/>
    <property type="match status" value="2"/>
</dbReference>
<evidence type="ECO:0000259" key="3">
    <source>
        <dbReference type="PROSITE" id="PS50172"/>
    </source>
</evidence>
<dbReference type="GeneID" id="25733078"/>
<protein>
    <submittedName>
        <fullName evidence="4">Topoisomerase (DNA) II binding protein1</fullName>
    </submittedName>
</protein>
<keyword evidence="1" id="KW-0677">Repeat</keyword>
<proteinExistence type="predicted"/>
<feature type="region of interest" description="Disordered" evidence="2">
    <location>
        <begin position="1"/>
        <end position="24"/>
    </location>
</feature>
<dbReference type="AlphaFoldDB" id="A0A0D2K8W3"/>
<dbReference type="PANTHER" id="PTHR13561">
    <property type="entry name" value="DNA REPLICATION REGULATOR DPB11-RELATED"/>
    <property type="match status" value="1"/>
</dbReference>
<sequence>MGSASASAGSLQETGRSRPQHGAFRETTVLVCGHTPEPEGNRLAGMVRDMGGSTQARFHAKGLPHVVVCGCTLDEGYRALMRVTSQVPVVTKSWLEACWEQQAQVPVDGHRAGPFTGLVICTTNFNMQQRQAVEAAVVQGGGVFSPELQKGVCTHLVCGKPDGPKYNAAKKWGCIRIVSQEWLNRSLQQGWPADEAQWPARDTILASTGSAAAPVMPGPVVAAAVTM</sequence>
<feature type="compositionally biased region" description="Polar residues" evidence="2">
    <location>
        <begin position="1"/>
        <end position="14"/>
    </location>
</feature>
<evidence type="ECO:0000313" key="4">
    <source>
        <dbReference type="EMBL" id="KIY92543.1"/>
    </source>
</evidence>
<dbReference type="RefSeq" id="XP_013891563.1">
    <property type="nucleotide sequence ID" value="XM_014036109.1"/>
</dbReference>
<evidence type="ECO:0000313" key="5">
    <source>
        <dbReference type="Proteomes" id="UP000054498"/>
    </source>
</evidence>
<dbReference type="GO" id="GO:0007095">
    <property type="term" value="P:mitotic G2 DNA damage checkpoint signaling"/>
    <property type="evidence" value="ECO:0007669"/>
    <property type="project" value="TreeGrafter"/>
</dbReference>
<dbReference type="PROSITE" id="PS50172">
    <property type="entry name" value="BRCT"/>
    <property type="match status" value="2"/>
</dbReference>
<name>A0A0D2K8W3_9CHLO</name>
<gene>
    <name evidence="4" type="ORF">MNEG_15419</name>
</gene>
<dbReference type="Pfam" id="PF12738">
    <property type="entry name" value="PTCB-BRCT"/>
    <property type="match status" value="1"/>
</dbReference>
<dbReference type="GO" id="GO:0033314">
    <property type="term" value="P:mitotic DNA replication checkpoint signaling"/>
    <property type="evidence" value="ECO:0007669"/>
    <property type="project" value="TreeGrafter"/>
</dbReference>
<dbReference type="Gene3D" id="3.40.50.10190">
    <property type="entry name" value="BRCT domain"/>
    <property type="match status" value="2"/>
</dbReference>